<gene>
    <name evidence="6" type="ORF">B9G98_00905</name>
</gene>
<dbReference type="InterPro" id="IPR005314">
    <property type="entry name" value="Peptidase_C50"/>
</dbReference>
<evidence type="ECO:0000313" key="7">
    <source>
        <dbReference type="Proteomes" id="UP000238350"/>
    </source>
</evidence>
<evidence type="ECO:0000256" key="3">
    <source>
        <dbReference type="ARBA" id="ARBA00022801"/>
    </source>
</evidence>
<dbReference type="PROSITE" id="PS51700">
    <property type="entry name" value="SEPARIN"/>
    <property type="match status" value="1"/>
</dbReference>
<dbReference type="GO" id="GO:0072686">
    <property type="term" value="C:mitotic spindle"/>
    <property type="evidence" value="ECO:0007669"/>
    <property type="project" value="TreeGrafter"/>
</dbReference>
<evidence type="ECO:0000313" key="6">
    <source>
        <dbReference type="EMBL" id="PRT53285.1"/>
    </source>
</evidence>
<dbReference type="GeneID" id="36514654"/>
<evidence type="ECO:0000256" key="4">
    <source>
        <dbReference type="ARBA" id="ARBA00022829"/>
    </source>
</evidence>
<dbReference type="EC" id="3.4.22.49" evidence="2"/>
<dbReference type="AlphaFoldDB" id="A0A2T0FE83"/>
<keyword evidence="7" id="KW-1185">Reference proteome</keyword>
<keyword evidence="4" id="KW-0159">Chromosome partition</keyword>
<comment type="caution">
    <text evidence="6">The sequence shown here is derived from an EMBL/GenBank/DDBJ whole genome shotgun (WGS) entry which is preliminary data.</text>
</comment>
<protein>
    <recommendedName>
        <fullName evidence="2">separase</fullName>
        <ecNumber evidence="2">3.4.22.49</ecNumber>
    </recommendedName>
</protein>
<dbReference type="RefSeq" id="XP_024663231.1">
    <property type="nucleotide sequence ID" value="XM_024807463.1"/>
</dbReference>
<evidence type="ECO:0000256" key="2">
    <source>
        <dbReference type="ARBA" id="ARBA00012489"/>
    </source>
</evidence>
<dbReference type="Pfam" id="PF03568">
    <property type="entry name" value="Separin_C"/>
    <property type="match status" value="1"/>
</dbReference>
<dbReference type="InterPro" id="IPR030397">
    <property type="entry name" value="SEPARIN_core_dom"/>
</dbReference>
<dbReference type="PANTHER" id="PTHR12792">
    <property type="entry name" value="EXTRA SPINDLE POLES 1-RELATED"/>
    <property type="match status" value="1"/>
</dbReference>
<sequence length="1086" mass="121182">MEAGIVKLSRLPRGDAVKSTKLSIDSAERVLRDAPNGTLSPESRAQAEIAYGVLANRRPAQARKLFQLFILKLIEKGEDITCELWRHYLVESKQSARKDVCLQELFTSNFDALKLLALKALPTMALVLANEDILMLVESLNTLEARLLAIEYWLQLGRSADKKAIYLVLEDIESPPQQLIEKANRIFPKNNELLEVLESKNWELLNTMPICPKDSAKILKALHTRIASADKHELVQMLTTCQLLVPLASSESFSKALSNTLFNLGRRLRPDPAFINAWAASIEIELGTSCDMLLEKTTRLAVALLEVDAMPDVFEKAIMKLDQMKVEWGSLATALNKLVDGDKIQNERILSVIHPLMTSENNAKQPRRGWQAIFEGYFDTAVENETEQKLLEITRDPSRSECLNQLNEYALSKLQQVLLRWAVAEVLISRGRPDDAISTMLQTIAAALALTGVAANAVVMDVCVRLSQIYRFVGNMKDSFMYLKEAHKQAVRRGTPLRESVYVRMLNAIAPLVDSSEVTGTFSCSHKISPTALANAQNRYKDIQFNSMEFDSVQTNYANACKLLNQDAVFSVIPDCALSVPSLGRDTVPAVSQTLHSILLECISTKLLFWDDTNLQSQLARSMALVVSSTSSQKVPPMFNLVEEPKYSYVSMCRSTKRANRPSYGELVVVSVNFETEKKLCLSRVVDGEEVHVTLPLDRNDTEVASLEAVMDELKKLTDVCHESDGLKGEITPEDKKAYWSKRGKVEKAFNEFLHRVEQEWLRGFKGMLSPYVYQDVSFISQSLEDLIKRYFKATISVPTVLAQLVAGAGNVDRVGAEDIIYYIADSLQLRGTNFDYDEVDVTGMTRELRKALNAFHVAVDPPPKRDMVIIPNSCCQNFPWESLPTLRGASVGRFLSLKLLEEALASQTQQPDSVYYVLNPENNLDRLQPEFEADFRLRGWKGVAGSPPKDGEVLKALETHGWYIYLGHGSGKVCARPHRIQRLERCANAILMGCSSARTRGGILGFDGYGPHSDYAMAGCSLLVGNLWDVADRDINRFSKELLARIFDNNEPIGQAVAEARSACVLRFCTGAAPVIYGLPYATAR</sequence>
<dbReference type="GO" id="GO:0005737">
    <property type="term" value="C:cytoplasm"/>
    <property type="evidence" value="ECO:0007669"/>
    <property type="project" value="TreeGrafter"/>
</dbReference>
<dbReference type="Proteomes" id="UP000238350">
    <property type="component" value="Unassembled WGS sequence"/>
</dbReference>
<keyword evidence="3" id="KW-0378">Hydrolase</keyword>
<dbReference type="GO" id="GO:0006508">
    <property type="term" value="P:proteolysis"/>
    <property type="evidence" value="ECO:0007669"/>
    <property type="project" value="InterPro"/>
</dbReference>
<reference evidence="6 7" key="1">
    <citation type="submission" date="2017-04" db="EMBL/GenBank/DDBJ databases">
        <title>Genome sequencing of [Candida] sorbophila.</title>
        <authorList>
            <person name="Ahn J.O."/>
        </authorList>
    </citation>
    <scope>NUCLEOTIDE SEQUENCE [LARGE SCALE GENOMIC DNA]</scope>
    <source>
        <strain evidence="6 7">DS02</strain>
    </source>
</reference>
<dbReference type="GO" id="GO:0004197">
    <property type="term" value="F:cysteine-type endopeptidase activity"/>
    <property type="evidence" value="ECO:0007669"/>
    <property type="project" value="InterPro"/>
</dbReference>
<feature type="domain" description="Peptidase C50" evidence="5">
    <location>
        <begin position="912"/>
        <end position="1006"/>
    </location>
</feature>
<name>A0A2T0FE83_9ASCO</name>
<dbReference type="OrthoDB" id="10255632at2759"/>
<evidence type="ECO:0000256" key="1">
    <source>
        <dbReference type="ARBA" id="ARBA00000451"/>
    </source>
</evidence>
<evidence type="ECO:0000259" key="5">
    <source>
        <dbReference type="PROSITE" id="PS51700"/>
    </source>
</evidence>
<comment type="catalytic activity">
    <reaction evidence="1">
        <text>All bonds known to be hydrolyzed by this endopeptidase have arginine in P1 and an acidic residue in P4. P6 is often occupied by an acidic residue or by a hydroxy-amino-acid residue, the phosphorylation of which enhances cleavage.</text>
        <dbReference type="EC" id="3.4.22.49"/>
    </reaction>
</comment>
<dbReference type="GO" id="GO:0044732">
    <property type="term" value="C:mitotic spindle pole body"/>
    <property type="evidence" value="ECO:0007669"/>
    <property type="project" value="TreeGrafter"/>
</dbReference>
<proteinExistence type="predicted"/>
<dbReference type="STRING" id="45607.A0A2T0FE83"/>
<dbReference type="EMBL" id="NDIQ01000001">
    <property type="protein sequence ID" value="PRT53285.1"/>
    <property type="molecule type" value="Genomic_DNA"/>
</dbReference>
<dbReference type="PANTHER" id="PTHR12792:SF0">
    <property type="entry name" value="SEPARIN"/>
    <property type="match status" value="1"/>
</dbReference>
<dbReference type="GO" id="GO:0051307">
    <property type="term" value="P:meiotic chromosome separation"/>
    <property type="evidence" value="ECO:0007669"/>
    <property type="project" value="TreeGrafter"/>
</dbReference>
<accession>A0A2T0FE83</accession>
<dbReference type="GO" id="GO:0005634">
    <property type="term" value="C:nucleus"/>
    <property type="evidence" value="ECO:0007669"/>
    <property type="project" value="InterPro"/>
</dbReference>
<organism evidence="6 7">
    <name type="scientific">Wickerhamiella sorbophila</name>
    <dbReference type="NCBI Taxonomy" id="45607"/>
    <lineage>
        <taxon>Eukaryota</taxon>
        <taxon>Fungi</taxon>
        <taxon>Dikarya</taxon>
        <taxon>Ascomycota</taxon>
        <taxon>Saccharomycotina</taxon>
        <taxon>Dipodascomycetes</taxon>
        <taxon>Dipodascales</taxon>
        <taxon>Trichomonascaceae</taxon>
        <taxon>Wickerhamiella</taxon>
    </lineage>
</organism>